<name>A0ABQ3ALB7_9GAMM</name>
<dbReference type="Pfam" id="PF13490">
    <property type="entry name" value="zf-HC2"/>
    <property type="match status" value="1"/>
</dbReference>
<evidence type="ECO:0000259" key="1">
    <source>
        <dbReference type="Pfam" id="PF13490"/>
    </source>
</evidence>
<proteinExistence type="predicted"/>
<keyword evidence="3" id="KW-1185">Reference proteome</keyword>
<dbReference type="EMBL" id="BMXV01000001">
    <property type="protein sequence ID" value="GGY60357.1"/>
    <property type="molecule type" value="Genomic_DNA"/>
</dbReference>
<feature type="domain" description="Putative zinc-finger" evidence="1">
    <location>
        <begin position="12"/>
        <end position="38"/>
    </location>
</feature>
<organism evidence="2 3">
    <name type="scientific">Marinobacter zhanjiangensis</name>
    <dbReference type="NCBI Taxonomy" id="578215"/>
    <lineage>
        <taxon>Bacteria</taxon>
        <taxon>Pseudomonadati</taxon>
        <taxon>Pseudomonadota</taxon>
        <taxon>Gammaproteobacteria</taxon>
        <taxon>Pseudomonadales</taxon>
        <taxon>Marinobacteraceae</taxon>
        <taxon>Marinobacter</taxon>
    </lineage>
</organism>
<accession>A0ABQ3ALB7</accession>
<sequence length="81" mass="9238">MLMCRDLARIGSDYIDGQLGATDAISVKMHLLMCRDCRSFIGNLRESVRLIRGHSDYRMDEEYARQLDNAVDEALESRGRG</sequence>
<evidence type="ECO:0000313" key="2">
    <source>
        <dbReference type="EMBL" id="GGY60357.1"/>
    </source>
</evidence>
<gene>
    <name evidence="2" type="ORF">GCM10007071_03720</name>
</gene>
<dbReference type="Proteomes" id="UP000601597">
    <property type="component" value="Unassembled WGS sequence"/>
</dbReference>
<dbReference type="RefSeq" id="WP_189571938.1">
    <property type="nucleotide sequence ID" value="NZ_BMXV01000001.1"/>
</dbReference>
<dbReference type="InterPro" id="IPR027383">
    <property type="entry name" value="Znf_put"/>
</dbReference>
<protein>
    <recommendedName>
        <fullName evidence="1">Putative zinc-finger domain-containing protein</fullName>
    </recommendedName>
</protein>
<reference evidence="3" key="1">
    <citation type="journal article" date="2019" name="Int. J. Syst. Evol. Microbiol.">
        <title>The Global Catalogue of Microorganisms (GCM) 10K type strain sequencing project: providing services to taxonomists for standard genome sequencing and annotation.</title>
        <authorList>
            <consortium name="The Broad Institute Genomics Platform"/>
            <consortium name="The Broad Institute Genome Sequencing Center for Infectious Disease"/>
            <person name="Wu L."/>
            <person name="Ma J."/>
        </authorList>
    </citation>
    <scope>NUCLEOTIDE SEQUENCE [LARGE SCALE GENOMIC DNA]</scope>
    <source>
        <strain evidence="3">KCTC 22280</strain>
    </source>
</reference>
<evidence type="ECO:0000313" key="3">
    <source>
        <dbReference type="Proteomes" id="UP000601597"/>
    </source>
</evidence>
<comment type="caution">
    <text evidence="2">The sequence shown here is derived from an EMBL/GenBank/DDBJ whole genome shotgun (WGS) entry which is preliminary data.</text>
</comment>